<dbReference type="RefSeq" id="WP_091457524.1">
    <property type="nucleotide sequence ID" value="NZ_FOGD01000007.1"/>
</dbReference>
<gene>
    <name evidence="2" type="ORF">SAMN02982919_02240</name>
</gene>
<evidence type="ECO:0000313" key="3">
    <source>
        <dbReference type="Proteomes" id="UP000199766"/>
    </source>
</evidence>
<sequence length="218" mass="24045">MSTTDAEFFSEIKKCLTLRDKPDPQEAAVAMGRAQKLTCKHDACTQEIGESIIDSQTITSDQVANWELSLVSMVSKAFGCQMLVRKVFYSTEGSSQTTAGQFIFIGQQAQPEIAAYTAEVLAKKCKFTQENWIEKNSEFIRLAGGNQSTISSMSNAFSEGWVRAVGRLVRDLSNTPDTEKAIAATARKRIVKGATEYIARQVTNADDLRKRKLEIGLS</sequence>
<feature type="domain" description="DUF7168" evidence="1">
    <location>
        <begin position="48"/>
        <end position="192"/>
    </location>
</feature>
<proteinExistence type="predicted"/>
<accession>A0A1H9NJK0</accession>
<dbReference type="STRING" id="180197.SAMN02982919_02240"/>
<dbReference type="InterPro" id="IPR055592">
    <property type="entry name" value="DUF7168"/>
</dbReference>
<dbReference type="Proteomes" id="UP000199766">
    <property type="component" value="Unassembled WGS sequence"/>
</dbReference>
<reference evidence="2 3" key="1">
    <citation type="submission" date="2016-10" db="EMBL/GenBank/DDBJ databases">
        <authorList>
            <person name="de Groot N.N."/>
        </authorList>
    </citation>
    <scope>NUCLEOTIDE SEQUENCE [LARGE SCALE GENOMIC DNA]</scope>
    <source>
        <strain evidence="2 3">ATCC 35958</strain>
    </source>
</reference>
<name>A0A1H9NJK0_9BURK</name>
<dbReference type="OrthoDB" id="8913849at2"/>
<protein>
    <recommendedName>
        <fullName evidence="1">DUF7168 domain-containing protein</fullName>
    </recommendedName>
</protein>
<keyword evidence="3" id="KW-1185">Reference proteome</keyword>
<dbReference type="EMBL" id="FOGD01000007">
    <property type="protein sequence ID" value="SER36140.1"/>
    <property type="molecule type" value="Genomic_DNA"/>
</dbReference>
<organism evidence="2 3">
    <name type="scientific">Giesbergeria anulus</name>
    <dbReference type="NCBI Taxonomy" id="180197"/>
    <lineage>
        <taxon>Bacteria</taxon>
        <taxon>Pseudomonadati</taxon>
        <taxon>Pseudomonadota</taxon>
        <taxon>Betaproteobacteria</taxon>
        <taxon>Burkholderiales</taxon>
        <taxon>Comamonadaceae</taxon>
        <taxon>Giesbergeria</taxon>
    </lineage>
</organism>
<dbReference type="AlphaFoldDB" id="A0A1H9NJK0"/>
<dbReference type="Pfam" id="PF23771">
    <property type="entry name" value="DUF7168"/>
    <property type="match status" value="1"/>
</dbReference>
<evidence type="ECO:0000259" key="1">
    <source>
        <dbReference type="Pfam" id="PF23771"/>
    </source>
</evidence>
<evidence type="ECO:0000313" key="2">
    <source>
        <dbReference type="EMBL" id="SER36140.1"/>
    </source>
</evidence>